<dbReference type="Pfam" id="PF13499">
    <property type="entry name" value="EF-hand_7"/>
    <property type="match status" value="1"/>
</dbReference>
<feature type="domain" description="EF-hand" evidence="3">
    <location>
        <begin position="336"/>
        <end position="367"/>
    </location>
</feature>
<dbReference type="SMART" id="SM00054">
    <property type="entry name" value="EFh"/>
    <property type="match status" value="2"/>
</dbReference>
<dbReference type="PROSITE" id="PS50222">
    <property type="entry name" value="EF_HAND_2"/>
    <property type="match status" value="1"/>
</dbReference>
<dbReference type="PROSITE" id="PS00018">
    <property type="entry name" value="EF_HAND_1"/>
    <property type="match status" value="2"/>
</dbReference>
<evidence type="ECO:0000259" key="3">
    <source>
        <dbReference type="PROSITE" id="PS50222"/>
    </source>
</evidence>
<feature type="region of interest" description="Disordered" evidence="2">
    <location>
        <begin position="118"/>
        <end position="188"/>
    </location>
</feature>
<feature type="compositionally biased region" description="Polar residues" evidence="2">
    <location>
        <begin position="248"/>
        <end position="266"/>
    </location>
</feature>
<dbReference type="GO" id="GO:0005509">
    <property type="term" value="F:calcium ion binding"/>
    <property type="evidence" value="ECO:0007669"/>
    <property type="project" value="InterPro"/>
</dbReference>
<feature type="compositionally biased region" description="Basic and acidic residues" evidence="2">
    <location>
        <begin position="1"/>
        <end position="17"/>
    </location>
</feature>
<dbReference type="InterPro" id="IPR018247">
    <property type="entry name" value="EF_Hand_1_Ca_BS"/>
</dbReference>
<feature type="region of interest" description="Disordered" evidence="2">
    <location>
        <begin position="245"/>
        <end position="305"/>
    </location>
</feature>
<dbReference type="OrthoDB" id="26525at2759"/>
<dbReference type="AlphaFoldDB" id="K2LW56"/>
<proteinExistence type="predicted"/>
<evidence type="ECO:0000256" key="1">
    <source>
        <dbReference type="ARBA" id="ARBA00022837"/>
    </source>
</evidence>
<feature type="region of interest" description="Disordered" evidence="2">
    <location>
        <begin position="1"/>
        <end position="31"/>
    </location>
</feature>
<dbReference type="SUPFAM" id="SSF47473">
    <property type="entry name" value="EF-hand"/>
    <property type="match status" value="1"/>
</dbReference>
<evidence type="ECO:0000313" key="4">
    <source>
        <dbReference type="EMBL" id="EKF26963.1"/>
    </source>
</evidence>
<feature type="compositionally biased region" description="Basic and acidic residues" evidence="2">
    <location>
        <begin position="280"/>
        <end position="296"/>
    </location>
</feature>
<dbReference type="Gene3D" id="1.10.238.10">
    <property type="entry name" value="EF-hand"/>
    <property type="match status" value="1"/>
</dbReference>
<reference evidence="4 5" key="1">
    <citation type="journal article" date="2012" name="BMC Genomics">
        <title>Comparative genomic analysis of human infective Trypanosoma cruzi lineages with the bat-restricted subspecies T. cruzi marinkellei.</title>
        <authorList>
            <person name="Franzen O."/>
            <person name="Talavera-Lopez C."/>
            <person name="Ochaya S."/>
            <person name="Butler C.E."/>
            <person name="Messenger L.A."/>
            <person name="Lewis M.D."/>
            <person name="Llewellyn M.S."/>
            <person name="Marinkelle C.J."/>
            <person name="Tyler K.M."/>
            <person name="Miles M.A."/>
            <person name="Andersson B."/>
        </authorList>
    </citation>
    <scope>NUCLEOTIDE SEQUENCE [LARGE SCALE GENOMIC DNA]</scope>
    <source>
        <strain evidence="4 5">B7</strain>
    </source>
</reference>
<gene>
    <name evidence="4" type="ORF">MOQ_009322</name>
</gene>
<dbReference type="EMBL" id="AHKC01019561">
    <property type="protein sequence ID" value="EKF26963.1"/>
    <property type="molecule type" value="Genomic_DNA"/>
</dbReference>
<dbReference type="InterPro" id="IPR011992">
    <property type="entry name" value="EF-hand-dom_pair"/>
</dbReference>
<dbReference type="CDD" id="cd00051">
    <property type="entry name" value="EFh"/>
    <property type="match status" value="1"/>
</dbReference>
<evidence type="ECO:0000256" key="2">
    <source>
        <dbReference type="SAM" id="MobiDB-lite"/>
    </source>
</evidence>
<evidence type="ECO:0000313" key="5">
    <source>
        <dbReference type="Proteomes" id="UP000007350"/>
    </source>
</evidence>
<comment type="caution">
    <text evidence="4">The sequence shown here is derived from an EMBL/GenBank/DDBJ whole genome shotgun (WGS) entry which is preliminary data.</text>
</comment>
<name>K2LW56_TRYCR</name>
<accession>K2LW56</accession>
<feature type="compositionally biased region" description="Basic and acidic residues" evidence="2">
    <location>
        <begin position="165"/>
        <end position="187"/>
    </location>
</feature>
<keyword evidence="5" id="KW-1185">Reference proteome</keyword>
<sequence length="413" mass="46114">MQRESVVFHDLIPDGRKQQQQSGKTDTCAKPRRPLTEDEVLQLAQRYFISPAVAKEAYEVFGRYTAMEQQRRGRMNVSSMPHGRLTLTPAKLPMMTLPEVTERSLSCNVEVPEGKNSAVAKKRKKNEVEDDGVAAREPATVSMKNTLCGEGKGPQQQQHQHQQKKKEEEDMREGVQNGESEKELKEEAVEETLGIEGLQQFFNDLGIRMSALEVSDLVHDLNDEPIDYVLRLRAMEAAAAEAQALAATSPSAGQGQPRRSPSSPKVGSSRRRVASGNSSRRRDNSRGDLRGGKETELSGPQVKDSSMESVTFSHFLFILSHIPLERDESAEMKECEARDLFHHLDTDGDGAITVRDIQTVVQRLIDEEVLADDRDIQQLSEMNTIELEAALMECDVDDDGYVTLEDMYGVLQS</sequence>
<keyword evidence="1" id="KW-0106">Calcium</keyword>
<protein>
    <recommendedName>
        <fullName evidence="3">EF-hand domain-containing protein</fullName>
    </recommendedName>
</protein>
<dbReference type="InterPro" id="IPR002048">
    <property type="entry name" value="EF_hand_dom"/>
</dbReference>
<dbReference type="Proteomes" id="UP000007350">
    <property type="component" value="Unassembled WGS sequence"/>
</dbReference>
<organism evidence="4 5">
    <name type="scientific">Trypanosoma cruzi marinkellei</name>
    <dbReference type="NCBI Taxonomy" id="85056"/>
    <lineage>
        <taxon>Eukaryota</taxon>
        <taxon>Discoba</taxon>
        <taxon>Euglenozoa</taxon>
        <taxon>Kinetoplastea</taxon>
        <taxon>Metakinetoplastina</taxon>
        <taxon>Trypanosomatida</taxon>
        <taxon>Trypanosomatidae</taxon>
        <taxon>Trypanosoma</taxon>
        <taxon>Schizotrypanum</taxon>
    </lineage>
</organism>